<evidence type="ECO:0000313" key="1">
    <source>
        <dbReference type="EMBL" id="RVD77027.1"/>
    </source>
</evidence>
<accession>A0AA94JH99</accession>
<dbReference type="EMBL" id="MKWS01000009">
    <property type="protein sequence ID" value="RVD77027.1"/>
    <property type="molecule type" value="Genomic_DNA"/>
</dbReference>
<proteinExistence type="predicted"/>
<gene>
    <name evidence="1" type="ORF">A9HBioS_3050</name>
</gene>
<evidence type="ECO:0000313" key="2">
    <source>
        <dbReference type="Proteomes" id="UP000288002"/>
    </source>
</evidence>
<dbReference type="Proteomes" id="UP000288002">
    <property type="component" value="Unassembled WGS sequence"/>
</dbReference>
<organism evidence="1 2">
    <name type="scientific">Pseudomonas koreensis</name>
    <dbReference type="NCBI Taxonomy" id="198620"/>
    <lineage>
        <taxon>Bacteria</taxon>
        <taxon>Pseudomonadati</taxon>
        <taxon>Pseudomonadota</taxon>
        <taxon>Gammaproteobacteria</taxon>
        <taxon>Pseudomonadales</taxon>
        <taxon>Pseudomonadaceae</taxon>
        <taxon>Pseudomonas</taxon>
    </lineage>
</organism>
<comment type="caution">
    <text evidence="1">The sequence shown here is derived from an EMBL/GenBank/DDBJ whole genome shotgun (WGS) entry which is preliminary data.</text>
</comment>
<dbReference type="RefSeq" id="WP_127649960.1">
    <property type="nucleotide sequence ID" value="NZ_MKWS01000009.1"/>
</dbReference>
<protein>
    <submittedName>
        <fullName evidence="1">Uncharacterized protein</fullName>
    </submittedName>
</protein>
<dbReference type="AlphaFoldDB" id="A0AA94JH99"/>
<sequence length="124" mass="13852">MSNSFNPNGPTTHVGLRKIKHSAAPWTVNQGAWEITVSCEDGDLSEQNFPEWEDNDETKEEFARIISNALLIAAAPDLLEACVAHIDAIGSKIRDRVDRPEYDEAIWQAERKMFKAIAKARGQS</sequence>
<reference evidence="1 2" key="1">
    <citation type="submission" date="2016-10" db="EMBL/GenBank/DDBJ databases">
        <title>Search of new enzymes for the oxidation of sulfur compounds.</title>
        <authorList>
            <person name="Novo A."/>
            <person name="Moreira I.S."/>
            <person name="Castro P.M."/>
        </authorList>
    </citation>
    <scope>NUCLEOTIDE SEQUENCE [LARGE SCALE GENOMIC DNA]</scope>
    <source>
        <strain evidence="1 2">A9</strain>
    </source>
</reference>
<name>A0AA94JH99_9PSED</name>